<evidence type="ECO:0000313" key="7">
    <source>
        <dbReference type="EMBL" id="EET87783.1"/>
    </source>
</evidence>
<sequence>MCVIKSELKLTGKKLNYIYFPNYTKGDIVIMNLLKNVKVKVKLILAFLIINLLIVAIGFSSSKDLSIVGTNSDNMYNNSLQSVYMLTDIKQNLTRVEYDLMRLIYVKDASEKASLKKELQSEVDENNGYIAKYEKLSMNKSEKQNWPKFKSDLDQWRTLRAGVVKYIDENKFQEASSELEKLNPIGKDLFQNLDTVINSNLKDANEANANNHSIFIAANRNIIIFTLIGLGLAVILGFIMSKDINSALSKMMNLSESLAEYDLSNEFKQTRNDEFGEAFGLLLKAQSNIKELVTTIMNNTEDISNSSVNLSVTVEEITSKFENINNATKRIANGVQETSASSEEVSASIEEVNSNINELSAKAVEGSNNASEFKDRASDIRKKGSASIDETNRLYEQKEERILNAIEAGKVVENIRFMADTIGSIAEQTNLLALNAAIEAARAGENGKGFAVVAEEVRTLAEQSAESVVGIQDTILKVQEAFKNLSGNSSEILKFINEDVNVQFKAFGEMGNQYYNDSDFVSKMSEEIASMTEEINATVGQVSYAVNSMAVNAQESSENIAAIEDSINEAAKGINKVEKTAQGQAELAKKLNSMVQKFKI</sequence>
<evidence type="ECO:0000256" key="1">
    <source>
        <dbReference type="ARBA" id="ARBA00023224"/>
    </source>
</evidence>
<dbReference type="PRINTS" id="PR00260">
    <property type="entry name" value="CHEMTRNSDUCR"/>
</dbReference>
<dbReference type="GO" id="GO:0006935">
    <property type="term" value="P:chemotaxis"/>
    <property type="evidence" value="ECO:0007669"/>
    <property type="project" value="InterPro"/>
</dbReference>
<dbReference type="InterPro" id="IPR004089">
    <property type="entry name" value="MCPsignal_dom"/>
</dbReference>
<protein>
    <submittedName>
        <fullName evidence="7">Methyl-accepting chemotaxis sensory transducer</fullName>
    </submittedName>
</protein>
<keyword evidence="5" id="KW-1133">Transmembrane helix</keyword>
<comment type="caution">
    <text evidence="7">The sequence shown here is derived from an EMBL/GenBank/DDBJ whole genome shotgun (WGS) entry which is preliminary data.</text>
</comment>
<evidence type="ECO:0000256" key="2">
    <source>
        <dbReference type="ARBA" id="ARBA00029447"/>
    </source>
</evidence>
<accession>C6PSK9</accession>
<evidence type="ECO:0000259" key="6">
    <source>
        <dbReference type="PROSITE" id="PS50111"/>
    </source>
</evidence>
<dbReference type="Gene3D" id="1.10.287.950">
    <property type="entry name" value="Methyl-accepting chemotaxis protein"/>
    <property type="match status" value="1"/>
</dbReference>
<feature type="coiled-coil region" evidence="4">
    <location>
        <begin position="342"/>
        <end position="408"/>
    </location>
</feature>
<dbReference type="PANTHER" id="PTHR32089:SF112">
    <property type="entry name" value="LYSOZYME-LIKE PROTEIN-RELATED"/>
    <property type="match status" value="1"/>
</dbReference>
<evidence type="ECO:0000256" key="4">
    <source>
        <dbReference type="SAM" id="Coils"/>
    </source>
</evidence>
<proteinExistence type="inferred from homology"/>
<dbReference type="AlphaFoldDB" id="C6PSK9"/>
<keyword evidence="1 3" id="KW-0807">Transducer</keyword>
<feature type="transmembrane region" description="Helical" evidence="5">
    <location>
        <begin position="41"/>
        <end position="59"/>
    </location>
</feature>
<gene>
    <name evidence="7" type="ORF">CcarbDRAFT_1776</name>
</gene>
<dbReference type="GO" id="GO:0004888">
    <property type="term" value="F:transmembrane signaling receptor activity"/>
    <property type="evidence" value="ECO:0007669"/>
    <property type="project" value="InterPro"/>
</dbReference>
<name>C6PSK9_9CLOT</name>
<dbReference type="PROSITE" id="PS50111">
    <property type="entry name" value="CHEMOTAXIS_TRANSDUC_2"/>
    <property type="match status" value="1"/>
</dbReference>
<evidence type="ECO:0000256" key="5">
    <source>
        <dbReference type="SAM" id="Phobius"/>
    </source>
</evidence>
<dbReference type="PANTHER" id="PTHR32089">
    <property type="entry name" value="METHYL-ACCEPTING CHEMOTAXIS PROTEIN MCPB"/>
    <property type="match status" value="1"/>
</dbReference>
<dbReference type="Pfam" id="PF12729">
    <property type="entry name" value="4HB_MCP_1"/>
    <property type="match status" value="1"/>
</dbReference>
<dbReference type="GO" id="GO:0007165">
    <property type="term" value="P:signal transduction"/>
    <property type="evidence" value="ECO:0007669"/>
    <property type="project" value="UniProtKB-KW"/>
</dbReference>
<evidence type="ECO:0000313" key="8">
    <source>
        <dbReference type="Proteomes" id="UP000004198"/>
    </source>
</evidence>
<dbReference type="InterPro" id="IPR024478">
    <property type="entry name" value="HlyB_4HB_MCP"/>
</dbReference>
<keyword evidence="5" id="KW-0472">Membrane</keyword>
<dbReference type="STRING" id="536227.Ccar_07045"/>
<dbReference type="EMBL" id="ACVI01000023">
    <property type="protein sequence ID" value="EET87783.1"/>
    <property type="molecule type" value="Genomic_DNA"/>
</dbReference>
<reference evidence="7 8" key="1">
    <citation type="submission" date="2009-06" db="EMBL/GenBank/DDBJ databases">
        <title>The draft genome of Clostridium carboxidivorans P7.</title>
        <authorList>
            <consortium name="US DOE Joint Genome Institute (JGI-PGF)"/>
            <person name="Lucas S."/>
            <person name="Copeland A."/>
            <person name="Lapidus A."/>
            <person name="Glavina del Rio T."/>
            <person name="Tice H."/>
            <person name="Bruce D."/>
            <person name="Goodwin L."/>
            <person name="Pitluck S."/>
            <person name="Larimer F."/>
            <person name="Land M.L."/>
            <person name="Hauser L."/>
            <person name="Hemme C.L."/>
        </authorList>
    </citation>
    <scope>NUCLEOTIDE SEQUENCE [LARGE SCALE GENOMIC DNA]</scope>
    <source>
        <strain evidence="7 8">P7</strain>
    </source>
</reference>
<dbReference type="GO" id="GO:0016020">
    <property type="term" value="C:membrane"/>
    <property type="evidence" value="ECO:0007669"/>
    <property type="project" value="InterPro"/>
</dbReference>
<dbReference type="InterPro" id="IPR004090">
    <property type="entry name" value="Chemotax_Me-accpt_rcpt"/>
</dbReference>
<organism evidence="7 8">
    <name type="scientific">Clostridium carboxidivorans P7</name>
    <dbReference type="NCBI Taxonomy" id="536227"/>
    <lineage>
        <taxon>Bacteria</taxon>
        <taxon>Bacillati</taxon>
        <taxon>Bacillota</taxon>
        <taxon>Clostridia</taxon>
        <taxon>Eubacteriales</taxon>
        <taxon>Clostridiaceae</taxon>
        <taxon>Clostridium</taxon>
    </lineage>
</organism>
<keyword evidence="8" id="KW-1185">Reference proteome</keyword>
<dbReference type="SMART" id="SM00283">
    <property type="entry name" value="MA"/>
    <property type="match status" value="1"/>
</dbReference>
<comment type="similarity">
    <text evidence="2">Belongs to the methyl-accepting chemotaxis (MCP) protein family.</text>
</comment>
<dbReference type="eggNOG" id="COG0840">
    <property type="taxonomic scope" value="Bacteria"/>
</dbReference>
<dbReference type="Proteomes" id="UP000004198">
    <property type="component" value="Unassembled WGS sequence"/>
</dbReference>
<keyword evidence="5" id="KW-0812">Transmembrane</keyword>
<dbReference type="SUPFAM" id="SSF58104">
    <property type="entry name" value="Methyl-accepting chemotaxis protein (MCP) signaling domain"/>
    <property type="match status" value="1"/>
</dbReference>
<feature type="domain" description="Methyl-accepting transducer" evidence="6">
    <location>
        <begin position="313"/>
        <end position="564"/>
    </location>
</feature>
<keyword evidence="4" id="KW-0175">Coiled coil</keyword>
<dbReference type="Pfam" id="PF00015">
    <property type="entry name" value="MCPsignal"/>
    <property type="match status" value="1"/>
</dbReference>
<evidence type="ECO:0000256" key="3">
    <source>
        <dbReference type="PROSITE-ProRule" id="PRU00284"/>
    </source>
</evidence>
<feature type="transmembrane region" description="Helical" evidence="5">
    <location>
        <begin position="222"/>
        <end position="241"/>
    </location>
</feature>